<keyword evidence="2" id="KW-1185">Reference proteome</keyword>
<dbReference type="OrthoDB" id="1400091at2759"/>
<dbReference type="EMBL" id="QJKJ01009271">
    <property type="protein sequence ID" value="RDX77152.1"/>
    <property type="molecule type" value="Genomic_DNA"/>
</dbReference>
<dbReference type="Proteomes" id="UP000257109">
    <property type="component" value="Unassembled WGS sequence"/>
</dbReference>
<reference evidence="1" key="1">
    <citation type="submission" date="2018-05" db="EMBL/GenBank/DDBJ databases">
        <title>Draft genome of Mucuna pruriens seed.</title>
        <authorList>
            <person name="Nnadi N.E."/>
            <person name="Vos R."/>
            <person name="Hasami M.H."/>
            <person name="Devisetty U.K."/>
            <person name="Aguiy J.C."/>
        </authorList>
    </citation>
    <scope>NUCLEOTIDE SEQUENCE [LARGE SCALE GENOMIC DNA]</scope>
    <source>
        <strain evidence="1">JCA_2017</strain>
    </source>
</reference>
<protein>
    <submittedName>
        <fullName evidence="1">Uncharacterized protein</fullName>
    </submittedName>
</protein>
<proteinExistence type="predicted"/>
<dbReference type="AlphaFoldDB" id="A0A371FFQ9"/>
<organism evidence="1 2">
    <name type="scientific">Mucuna pruriens</name>
    <name type="common">Velvet bean</name>
    <name type="synonym">Dolichos pruriens</name>
    <dbReference type="NCBI Taxonomy" id="157652"/>
    <lineage>
        <taxon>Eukaryota</taxon>
        <taxon>Viridiplantae</taxon>
        <taxon>Streptophyta</taxon>
        <taxon>Embryophyta</taxon>
        <taxon>Tracheophyta</taxon>
        <taxon>Spermatophyta</taxon>
        <taxon>Magnoliopsida</taxon>
        <taxon>eudicotyledons</taxon>
        <taxon>Gunneridae</taxon>
        <taxon>Pentapetalae</taxon>
        <taxon>rosids</taxon>
        <taxon>fabids</taxon>
        <taxon>Fabales</taxon>
        <taxon>Fabaceae</taxon>
        <taxon>Papilionoideae</taxon>
        <taxon>50 kb inversion clade</taxon>
        <taxon>NPAAA clade</taxon>
        <taxon>indigoferoid/millettioid clade</taxon>
        <taxon>Phaseoleae</taxon>
        <taxon>Mucuna</taxon>
    </lineage>
</organism>
<accession>A0A371FFQ9</accession>
<sequence>MEGLGGVPRTLIGFAREYVEIQAGLSIKIVPLKFTVINAQASYNIILGQPTLNQLRIVVSTFHLCMKYPIGDQVGTIRVV</sequence>
<evidence type="ECO:0000313" key="2">
    <source>
        <dbReference type="Proteomes" id="UP000257109"/>
    </source>
</evidence>
<comment type="caution">
    <text evidence="1">The sequence shown here is derived from an EMBL/GenBank/DDBJ whole genome shotgun (WGS) entry which is preliminary data.</text>
</comment>
<name>A0A371FFQ9_MUCPR</name>
<feature type="non-terminal residue" evidence="1">
    <location>
        <position position="1"/>
    </location>
</feature>
<evidence type="ECO:0000313" key="1">
    <source>
        <dbReference type="EMBL" id="RDX77152.1"/>
    </source>
</evidence>
<gene>
    <name evidence="1" type="ORF">CR513_42777</name>
</gene>